<keyword evidence="1" id="KW-1133">Transmembrane helix</keyword>
<organism evidence="2 3">
    <name type="scientific">Massilia yuzhufengensis</name>
    <dbReference type="NCBI Taxonomy" id="1164594"/>
    <lineage>
        <taxon>Bacteria</taxon>
        <taxon>Pseudomonadati</taxon>
        <taxon>Pseudomonadota</taxon>
        <taxon>Betaproteobacteria</taxon>
        <taxon>Burkholderiales</taxon>
        <taxon>Oxalobacteraceae</taxon>
        <taxon>Telluria group</taxon>
        <taxon>Massilia</taxon>
    </lineage>
</organism>
<feature type="transmembrane region" description="Helical" evidence="1">
    <location>
        <begin position="81"/>
        <end position="100"/>
    </location>
</feature>
<sequence>MQKDDPVMHNPGLMGGISSLMKSVFGLLVSRVELASLELAEVRNHVIELVAIFGAALLAIWFAIAYGTATIVALAWDDMGWKILLILFVVFLIITGVLVAKGLALIKQGKLALPATMKELKNDRDMLL</sequence>
<accession>A0A1I1F7G6</accession>
<dbReference type="AlphaFoldDB" id="A0A1I1F7G6"/>
<keyword evidence="1" id="KW-0812">Transmembrane</keyword>
<dbReference type="STRING" id="1164594.SAMN05216204_102322"/>
<name>A0A1I1F7G6_9BURK</name>
<dbReference type="Pfam" id="PF07332">
    <property type="entry name" value="Phage_holin_3_6"/>
    <property type="match status" value="1"/>
</dbReference>
<evidence type="ECO:0000313" key="3">
    <source>
        <dbReference type="Proteomes" id="UP000198639"/>
    </source>
</evidence>
<dbReference type="EMBL" id="FOLD01000002">
    <property type="protein sequence ID" value="SFB93040.1"/>
    <property type="molecule type" value="Genomic_DNA"/>
</dbReference>
<gene>
    <name evidence="2" type="ORF">SAMN05216204_102322</name>
</gene>
<dbReference type="Proteomes" id="UP000198639">
    <property type="component" value="Unassembled WGS sequence"/>
</dbReference>
<evidence type="ECO:0000313" key="2">
    <source>
        <dbReference type="EMBL" id="SFB93040.1"/>
    </source>
</evidence>
<dbReference type="RefSeq" id="WP_229408475.1">
    <property type="nucleotide sequence ID" value="NZ_FOLD01000002.1"/>
</dbReference>
<reference evidence="3" key="1">
    <citation type="submission" date="2016-10" db="EMBL/GenBank/DDBJ databases">
        <authorList>
            <person name="Varghese N."/>
            <person name="Submissions S."/>
        </authorList>
    </citation>
    <scope>NUCLEOTIDE SEQUENCE [LARGE SCALE GENOMIC DNA]</scope>
    <source>
        <strain evidence="3">CGMCC 1.12041</strain>
    </source>
</reference>
<keyword evidence="3" id="KW-1185">Reference proteome</keyword>
<protein>
    <submittedName>
        <fullName evidence="2">Uncharacterized membrane protein YqjE</fullName>
    </submittedName>
</protein>
<feature type="transmembrane region" description="Helical" evidence="1">
    <location>
        <begin position="49"/>
        <end position="75"/>
    </location>
</feature>
<evidence type="ECO:0000256" key="1">
    <source>
        <dbReference type="SAM" id="Phobius"/>
    </source>
</evidence>
<keyword evidence="1" id="KW-0472">Membrane</keyword>
<dbReference type="InterPro" id="IPR009937">
    <property type="entry name" value="Phage_holin_3_6"/>
</dbReference>
<proteinExistence type="predicted"/>